<sequence>MITYRVLRFGTIVARGSHGIDISWIWELDRDLVPLLGHLLPYADTMFNSSQVRSLLAELDHLPTSSPLVPVVRDDLKRLCEITSRHGHSQLWFFGD</sequence>
<dbReference type="EMBL" id="VCKW01000368">
    <property type="protein sequence ID" value="TMQ89802.1"/>
    <property type="molecule type" value="Genomic_DNA"/>
</dbReference>
<keyword evidence="2" id="KW-1185">Reference proteome</keyword>
<evidence type="ECO:0000313" key="1">
    <source>
        <dbReference type="EMBL" id="TMQ89802.1"/>
    </source>
</evidence>
<accession>A0A5C4J040</accession>
<reference evidence="1 2" key="1">
    <citation type="submission" date="2019-05" db="EMBL/GenBank/DDBJ databases">
        <title>Draft genome sequence of Actinomadura sp. 14C53.</title>
        <authorList>
            <person name="Saricaoglu S."/>
            <person name="Isik K."/>
        </authorList>
    </citation>
    <scope>NUCLEOTIDE SEQUENCE [LARGE SCALE GENOMIC DNA]</scope>
    <source>
        <strain evidence="1 2">14C53</strain>
    </source>
</reference>
<comment type="caution">
    <text evidence="1">The sequence shown here is derived from an EMBL/GenBank/DDBJ whole genome shotgun (WGS) entry which is preliminary data.</text>
</comment>
<gene>
    <name evidence="1" type="ORF">ETD83_38250</name>
</gene>
<dbReference type="AlphaFoldDB" id="A0A5C4J040"/>
<organism evidence="1 2">
    <name type="scientific">Actinomadura soli</name>
    <dbReference type="NCBI Taxonomy" id="2508997"/>
    <lineage>
        <taxon>Bacteria</taxon>
        <taxon>Bacillati</taxon>
        <taxon>Actinomycetota</taxon>
        <taxon>Actinomycetes</taxon>
        <taxon>Streptosporangiales</taxon>
        <taxon>Thermomonosporaceae</taxon>
        <taxon>Actinomadura</taxon>
    </lineage>
</organism>
<proteinExistence type="predicted"/>
<dbReference type="RefSeq" id="WP_138650083.1">
    <property type="nucleotide sequence ID" value="NZ_VCKW01000368.1"/>
</dbReference>
<dbReference type="OrthoDB" id="3481175at2"/>
<name>A0A5C4J040_9ACTN</name>
<protein>
    <submittedName>
        <fullName evidence="1">Uncharacterized protein</fullName>
    </submittedName>
</protein>
<evidence type="ECO:0000313" key="2">
    <source>
        <dbReference type="Proteomes" id="UP000309174"/>
    </source>
</evidence>
<dbReference type="Proteomes" id="UP000309174">
    <property type="component" value="Unassembled WGS sequence"/>
</dbReference>